<keyword evidence="4" id="KW-1185">Reference proteome</keyword>
<gene>
    <name evidence="3" type="ORF">DWV00_31215</name>
</gene>
<dbReference type="AlphaFoldDB" id="A0A3D8JPA8"/>
<feature type="compositionally biased region" description="Polar residues" evidence="1">
    <location>
        <begin position="277"/>
        <end position="288"/>
    </location>
</feature>
<evidence type="ECO:0000256" key="2">
    <source>
        <dbReference type="SAM" id="Phobius"/>
    </source>
</evidence>
<protein>
    <submittedName>
        <fullName evidence="3">Uncharacterized protein</fullName>
    </submittedName>
</protein>
<keyword evidence="2" id="KW-0812">Transmembrane</keyword>
<feature type="region of interest" description="Disordered" evidence="1">
    <location>
        <begin position="277"/>
        <end position="299"/>
    </location>
</feature>
<reference evidence="3 4" key="1">
    <citation type="submission" date="2018-08" db="EMBL/GenBank/DDBJ databases">
        <title>Paraburkholderia sp. DHOM06 isolated from forest soil.</title>
        <authorList>
            <person name="Gao Z.-H."/>
            <person name="Qiu L.-H."/>
        </authorList>
    </citation>
    <scope>NUCLEOTIDE SEQUENCE [LARGE SCALE GENOMIC DNA]</scope>
    <source>
        <strain evidence="3 4">DHOM06</strain>
    </source>
</reference>
<name>A0A3D8JPA8_9BURK</name>
<feature type="transmembrane region" description="Helical" evidence="2">
    <location>
        <begin position="37"/>
        <end position="57"/>
    </location>
</feature>
<evidence type="ECO:0000313" key="4">
    <source>
        <dbReference type="Proteomes" id="UP000256838"/>
    </source>
</evidence>
<dbReference type="RefSeq" id="WP_115537477.1">
    <property type="nucleotide sequence ID" value="NZ_QRGA01000024.1"/>
</dbReference>
<keyword evidence="2" id="KW-1133">Transmembrane helix</keyword>
<feature type="transmembrane region" description="Helical" evidence="2">
    <location>
        <begin position="6"/>
        <end position="25"/>
    </location>
</feature>
<proteinExistence type="predicted"/>
<feature type="transmembrane region" description="Helical" evidence="2">
    <location>
        <begin position="69"/>
        <end position="90"/>
    </location>
</feature>
<feature type="transmembrane region" description="Helical" evidence="2">
    <location>
        <begin position="202"/>
        <end position="223"/>
    </location>
</feature>
<keyword evidence="2" id="KW-0472">Membrane</keyword>
<accession>A0A3D8JPA8</accession>
<comment type="caution">
    <text evidence="3">The sequence shown here is derived from an EMBL/GenBank/DDBJ whole genome shotgun (WGS) entry which is preliminary data.</text>
</comment>
<sequence>MTTQRWALALAVAATGTAVTLSILSGWQRGGTLPERLVWVAIGVVLVVAAHLLPALAHAAAPRFRVVATGLWLGCMGATVFGHATFFLLAQMHAGERRAASVAQPALPAGRSLTVVMAERAVVETQLASSGVRRCVGYCPSLQARRASLAARLDALNAEAGDIRRREGQDDRVTAQRDALLADPVTSRLAALLGTTAARVDLLSGLMFAAVLEGVACLLWVLALGETPLPVPVPVVSEPTLTAVAPVAASTALPAETQPAVTVSTESHADETTSLGSALLSHNGTTPSRAPRDDPLSPLPDIGLIDDDLSRLMRDVTAGQVRPTVADIRRHLGCSQAKATALRRQLGARHAADHSAA</sequence>
<organism evidence="3 4">
    <name type="scientific">Trinickia dinghuensis</name>
    <dbReference type="NCBI Taxonomy" id="2291023"/>
    <lineage>
        <taxon>Bacteria</taxon>
        <taxon>Pseudomonadati</taxon>
        <taxon>Pseudomonadota</taxon>
        <taxon>Betaproteobacteria</taxon>
        <taxon>Burkholderiales</taxon>
        <taxon>Burkholderiaceae</taxon>
        <taxon>Trinickia</taxon>
    </lineage>
</organism>
<dbReference type="EMBL" id="QRGA01000024">
    <property type="protein sequence ID" value="RDU94939.1"/>
    <property type="molecule type" value="Genomic_DNA"/>
</dbReference>
<evidence type="ECO:0000256" key="1">
    <source>
        <dbReference type="SAM" id="MobiDB-lite"/>
    </source>
</evidence>
<dbReference type="OrthoDB" id="8970698at2"/>
<evidence type="ECO:0000313" key="3">
    <source>
        <dbReference type="EMBL" id="RDU94939.1"/>
    </source>
</evidence>
<dbReference type="Proteomes" id="UP000256838">
    <property type="component" value="Unassembled WGS sequence"/>
</dbReference>